<evidence type="ECO:0000313" key="2">
    <source>
        <dbReference type="Proteomes" id="UP000035721"/>
    </source>
</evidence>
<dbReference type="OrthoDB" id="661223at2"/>
<gene>
    <name evidence="1" type="ORF">BN12_1080001</name>
</gene>
<dbReference type="Proteomes" id="UP000035721">
    <property type="component" value="Unassembled WGS sequence"/>
</dbReference>
<dbReference type="AlphaFoldDB" id="A0A077LVV9"/>
<protein>
    <submittedName>
        <fullName evidence="1">Uncharacterized protein</fullName>
    </submittedName>
</protein>
<name>A0A077LVV9_9MICO</name>
<reference evidence="1 2" key="1">
    <citation type="journal article" date="2013" name="ISME J.">
        <title>A metabolic model for members of the genus Tetrasphaera involved in enhanced biological phosphorus removal.</title>
        <authorList>
            <person name="Kristiansen R."/>
            <person name="Nguyen H.T.T."/>
            <person name="Saunders A.M."/>
            <person name="Nielsen J.L."/>
            <person name="Wimmer R."/>
            <person name="Le V.Q."/>
            <person name="McIlroy S.J."/>
            <person name="Petrovski S."/>
            <person name="Seviour R.J."/>
            <person name="Calteau A."/>
            <person name="Nielsen K.L."/>
            <person name="Nielsen P.H."/>
        </authorList>
    </citation>
    <scope>NUCLEOTIDE SEQUENCE [LARGE SCALE GENOMIC DNA]</scope>
    <source>
        <strain evidence="1 2">T1-X7</strain>
    </source>
</reference>
<comment type="caution">
    <text evidence="1">The sequence shown here is derived from an EMBL/GenBank/DDBJ whole genome shotgun (WGS) entry which is preliminary data.</text>
</comment>
<organism evidence="1 2">
    <name type="scientific">Nostocoides japonicum T1-X7</name>
    <dbReference type="NCBI Taxonomy" id="1194083"/>
    <lineage>
        <taxon>Bacteria</taxon>
        <taxon>Bacillati</taxon>
        <taxon>Actinomycetota</taxon>
        <taxon>Actinomycetes</taxon>
        <taxon>Micrococcales</taxon>
        <taxon>Intrasporangiaceae</taxon>
        <taxon>Nostocoides</taxon>
    </lineage>
</organism>
<accession>A0A077LVV9</accession>
<sequence length="90" mass="9591">MPAPSLQLVVLAWSPTRVAPVRIDSYTAHETGFDALLQPVQATVDLSVTVLRTRDLNADQILANVMATAYQVARTTLSVAGIAQGIELST</sequence>
<dbReference type="EMBL" id="CAJB01000011">
    <property type="protein sequence ID" value="CCH76124.1"/>
    <property type="molecule type" value="Genomic_DNA"/>
</dbReference>
<dbReference type="STRING" id="1194083.BN12_1080001"/>
<keyword evidence="2" id="KW-1185">Reference proteome</keyword>
<evidence type="ECO:0000313" key="1">
    <source>
        <dbReference type="EMBL" id="CCH76124.1"/>
    </source>
</evidence>
<proteinExistence type="predicted"/>